<accession>A0A7S2T835</accession>
<feature type="transmembrane region" description="Helical" evidence="2">
    <location>
        <begin position="91"/>
        <end position="109"/>
    </location>
</feature>
<feature type="region of interest" description="Disordered" evidence="1">
    <location>
        <begin position="306"/>
        <end position="338"/>
    </location>
</feature>
<keyword evidence="2" id="KW-0812">Transmembrane</keyword>
<protein>
    <submittedName>
        <fullName evidence="3">Uncharacterized protein</fullName>
    </submittedName>
</protein>
<dbReference type="Pfam" id="PF04307">
    <property type="entry name" value="YdjM"/>
    <property type="match status" value="1"/>
</dbReference>
<organism evidence="3">
    <name type="scientific">Chloropicon roscoffensis</name>
    <dbReference type="NCBI Taxonomy" id="1461544"/>
    <lineage>
        <taxon>Eukaryota</taxon>
        <taxon>Viridiplantae</taxon>
        <taxon>Chlorophyta</taxon>
        <taxon>Chloropicophyceae</taxon>
        <taxon>Chloropicales</taxon>
        <taxon>Chloropicaceae</taxon>
        <taxon>Chloropicon</taxon>
    </lineage>
</organism>
<gene>
    <name evidence="3" type="ORF">CROS1312_LOCUS1000</name>
</gene>
<sequence>MPPGGVHLMSGLGFIRASSKAFHASETLRNAVGAALHRLCPQVDDRDRWKAFSVGIVCGTILPDADLLLCIMIGAVGAISEEDLKVFHRTFSHSLVVVPALAAALVYWLRCLEARASKPARRRLQRCALGLGLLRDKDGSASSTSSAPQAIALFVVSCAVGCAIHSFLDLFYVMRLQLFYPVAYEVSAPILFPLETLTERQKKLLMVFDFASDAAFWYLPLLLYCGSRRGRRGGAERWKFDLLLVLVASYAACLSFFSRDAWLSDAVTTVLFTRRLYIFGTLWVTMLKVSPIVFHDEVFAALAAAPAPAPKPSSPKVEGGKGTGITQGPTAGTKPAPVDKGADFLLRQGRVIRLF</sequence>
<evidence type="ECO:0000256" key="2">
    <source>
        <dbReference type="SAM" id="Phobius"/>
    </source>
</evidence>
<feature type="transmembrane region" description="Helical" evidence="2">
    <location>
        <begin position="204"/>
        <end position="226"/>
    </location>
</feature>
<keyword evidence="2" id="KW-0472">Membrane</keyword>
<dbReference type="EMBL" id="HBHM01001314">
    <property type="protein sequence ID" value="CAD9721732.1"/>
    <property type="molecule type" value="Transcribed_RNA"/>
</dbReference>
<name>A0A7S2T835_9CHLO</name>
<dbReference type="AlphaFoldDB" id="A0A7S2T835"/>
<evidence type="ECO:0000313" key="3">
    <source>
        <dbReference type="EMBL" id="CAD9721732.1"/>
    </source>
</evidence>
<feature type="transmembrane region" description="Helical" evidence="2">
    <location>
        <begin position="277"/>
        <end position="294"/>
    </location>
</feature>
<proteinExistence type="predicted"/>
<feature type="transmembrane region" description="Helical" evidence="2">
    <location>
        <begin position="51"/>
        <end position="79"/>
    </location>
</feature>
<keyword evidence="2" id="KW-1133">Transmembrane helix</keyword>
<reference evidence="3" key="1">
    <citation type="submission" date="2021-01" db="EMBL/GenBank/DDBJ databases">
        <authorList>
            <person name="Corre E."/>
            <person name="Pelletier E."/>
            <person name="Niang G."/>
            <person name="Scheremetjew M."/>
            <person name="Finn R."/>
            <person name="Kale V."/>
            <person name="Holt S."/>
            <person name="Cochrane G."/>
            <person name="Meng A."/>
            <person name="Brown T."/>
            <person name="Cohen L."/>
        </authorList>
    </citation>
    <scope>NUCLEOTIDE SEQUENCE</scope>
    <source>
        <strain evidence="3">RCC2335</strain>
    </source>
</reference>
<feature type="transmembrane region" description="Helical" evidence="2">
    <location>
        <begin position="150"/>
        <end position="174"/>
    </location>
</feature>
<dbReference type="InterPro" id="IPR007404">
    <property type="entry name" value="YdjM-like"/>
</dbReference>
<evidence type="ECO:0000256" key="1">
    <source>
        <dbReference type="SAM" id="MobiDB-lite"/>
    </source>
</evidence>
<feature type="transmembrane region" description="Helical" evidence="2">
    <location>
        <begin position="238"/>
        <end position="257"/>
    </location>
</feature>